<dbReference type="InterPro" id="IPR001650">
    <property type="entry name" value="Helicase_C-like"/>
</dbReference>
<dbReference type="Pfam" id="PF08148">
    <property type="entry name" value="DSHCT"/>
    <property type="match status" value="1"/>
</dbReference>
<dbReference type="GO" id="GO:0055087">
    <property type="term" value="C:Ski complex"/>
    <property type="evidence" value="ECO:0007669"/>
    <property type="project" value="TreeGrafter"/>
</dbReference>
<dbReference type="InterPro" id="IPR040801">
    <property type="entry name" value="Ski2_N"/>
</dbReference>
<dbReference type="Pfam" id="PF00270">
    <property type="entry name" value="DEAD"/>
    <property type="match status" value="1"/>
</dbReference>
<dbReference type="SMART" id="SM00487">
    <property type="entry name" value="DEXDc"/>
    <property type="match status" value="1"/>
</dbReference>
<feature type="compositionally biased region" description="Basic and acidic residues" evidence="9">
    <location>
        <begin position="291"/>
        <end position="305"/>
    </location>
</feature>
<feature type="region of interest" description="Disordered" evidence="9">
    <location>
        <begin position="261"/>
        <end position="362"/>
    </location>
</feature>
<dbReference type="SMART" id="SM01142">
    <property type="entry name" value="DSHCT"/>
    <property type="match status" value="1"/>
</dbReference>
<protein>
    <submittedName>
        <fullName evidence="12">Uncharacterized protein</fullName>
    </submittedName>
</protein>
<dbReference type="Pfam" id="PF13234">
    <property type="entry name" value="MTR4_beta-barrel"/>
    <property type="match status" value="1"/>
</dbReference>
<feature type="compositionally biased region" description="Gly residues" evidence="9">
    <location>
        <begin position="634"/>
        <end position="655"/>
    </location>
</feature>
<dbReference type="Gene3D" id="1.10.3380.30">
    <property type="match status" value="2"/>
</dbReference>
<organism evidence="12 13">
    <name type="scientific">Dictyostelium firmibasis</name>
    <dbReference type="NCBI Taxonomy" id="79012"/>
    <lineage>
        <taxon>Eukaryota</taxon>
        <taxon>Amoebozoa</taxon>
        <taxon>Evosea</taxon>
        <taxon>Eumycetozoa</taxon>
        <taxon>Dictyostelia</taxon>
        <taxon>Dictyosteliales</taxon>
        <taxon>Dictyosteliaceae</taxon>
        <taxon>Dictyostelium</taxon>
    </lineage>
</organism>
<dbReference type="SMART" id="SM00490">
    <property type="entry name" value="HELICc"/>
    <property type="match status" value="1"/>
</dbReference>
<feature type="domain" description="Helicase C-terminal" evidence="11">
    <location>
        <begin position="694"/>
        <end position="865"/>
    </location>
</feature>
<evidence type="ECO:0000313" key="13">
    <source>
        <dbReference type="Proteomes" id="UP001344447"/>
    </source>
</evidence>
<evidence type="ECO:0000256" key="5">
    <source>
        <dbReference type="ARBA" id="ARBA00022801"/>
    </source>
</evidence>
<dbReference type="FunFam" id="3.40.50.300:FF:000987">
    <property type="entry name" value="DEAD/DEAH box RNA helicase"/>
    <property type="match status" value="1"/>
</dbReference>
<accession>A0AAN7TYZ6</accession>
<comment type="similarity">
    <text evidence="2">Belongs to the helicase family. SKI2 subfamily.</text>
</comment>
<keyword evidence="4" id="KW-0547">Nucleotide-binding</keyword>
<dbReference type="PROSITE" id="PS51192">
    <property type="entry name" value="HELICASE_ATP_BIND_1"/>
    <property type="match status" value="1"/>
</dbReference>
<proteinExistence type="inferred from homology"/>
<feature type="compositionally biased region" description="Acidic residues" evidence="9">
    <location>
        <begin position="306"/>
        <end position="333"/>
    </location>
</feature>
<dbReference type="PROSITE" id="PS51194">
    <property type="entry name" value="HELICASE_CTER"/>
    <property type="match status" value="1"/>
</dbReference>
<evidence type="ECO:0000256" key="7">
    <source>
        <dbReference type="ARBA" id="ARBA00022840"/>
    </source>
</evidence>
<feature type="compositionally biased region" description="Low complexity" evidence="9">
    <location>
        <begin position="216"/>
        <end position="227"/>
    </location>
</feature>
<dbReference type="PANTHER" id="PTHR12131:SF1">
    <property type="entry name" value="ATP-DEPENDENT RNA HELICASE SUPV3L1, MITOCHONDRIAL-RELATED"/>
    <property type="match status" value="1"/>
</dbReference>
<dbReference type="InterPro" id="IPR011545">
    <property type="entry name" value="DEAD/DEAH_box_helicase_dom"/>
</dbReference>
<evidence type="ECO:0000256" key="6">
    <source>
        <dbReference type="ARBA" id="ARBA00022806"/>
    </source>
</evidence>
<feature type="domain" description="Helicase ATP-binding" evidence="10">
    <location>
        <begin position="426"/>
        <end position="582"/>
    </location>
</feature>
<dbReference type="FunFam" id="1.10.3380.30:FF:000001">
    <property type="entry name" value="Ski2 ATP-dependent RNA helicase"/>
    <property type="match status" value="1"/>
</dbReference>
<dbReference type="PIRSF" id="PIRSF005198">
    <property type="entry name" value="Antiviral_helicase_SKI2"/>
    <property type="match status" value="1"/>
</dbReference>
<keyword evidence="7" id="KW-0067">ATP-binding</keyword>
<feature type="region of interest" description="Disordered" evidence="9">
    <location>
        <begin position="176"/>
        <end position="227"/>
    </location>
</feature>
<dbReference type="GO" id="GO:0016787">
    <property type="term" value="F:hydrolase activity"/>
    <property type="evidence" value="ECO:0007669"/>
    <property type="project" value="UniProtKB-KW"/>
</dbReference>
<name>A0AAN7TYZ6_9MYCE</name>
<gene>
    <name evidence="12" type="ORF">RB653_003076</name>
</gene>
<feature type="compositionally biased region" description="Low complexity" evidence="9">
    <location>
        <begin position="262"/>
        <end position="271"/>
    </location>
</feature>
<feature type="compositionally biased region" description="Basic and acidic residues" evidence="9">
    <location>
        <begin position="334"/>
        <end position="345"/>
    </location>
</feature>
<dbReference type="InterPro" id="IPR014001">
    <property type="entry name" value="Helicase_ATP-bd"/>
</dbReference>
<dbReference type="CDD" id="cd18795">
    <property type="entry name" value="SF2_C_Ski2"/>
    <property type="match status" value="1"/>
</dbReference>
<dbReference type="InterPro" id="IPR016438">
    <property type="entry name" value="SKI2-like"/>
</dbReference>
<sequence>MTELLGIDSFLEELNNLENSSVNTTPINKSNNNIKNSGNNTNVESIDLPNWWVNPTGLSAQPEITPITPESSIISPNIPNNCIQLFNFSDKEEILTEIKKEYLDFSIESHKFNDDEQKRQSYLTWPRNIDTDSWDFKLLAERTLSIPCSTVELVIDKIQYSISITNYHEVFLNTEKTSSNSTSLDRPWSNSNSKDNFHRGNTSNLPFLPGGIKPTNNNSNNNNNNNSITSPIDWVQFWHSKSLLTKPPGLDNGILDFNQNINNNNNNNSNKNKVKDENDENDDVSLSYTLKDLEREIEEQRKREEVEEEEVYDDQDEQEDQSIEEEDLDELEDIEKTKEEIDDIIKSPQTSEDSKKKNINNENDKKEKKIEIEIEEETKKKEEESKKEKQWAFLEQKEITSPLSDLINNPAIEYPFDLDSFQKQAIIHMEQGESVFITAHTSAGKTVIAEYAIAMAAKNMTRAIYTSPIKALSNQKFRDFKNTFNDVGLITGDVSISPSSSCLVLTTEILRSMLYKGADLIRDIEWVIFDEVHYLNDLDRGVVWEEVIIMLPPYVKMVFLSATVSNPLEFAQWIGRTKQLPIYVIGTTKRPIPLEHYIHTPSNELFKIVDSSRNFIPSAYSSAYNSLYKSDNNRGGGRGGNQQQQRGGGGGGSSGSGNNISGWSKLINSLKEKQQLPVIIFSFSKNKCQEYAGSLGQSVNLTQGNEKSQIKVFIEQSLGRLCEDDKSLPQILQMKELLERGIGVHHGGLLPIVKELVEILFSKSLVKVLFATETFAMGVNMPAKTVVYSSTRKHDGVTFRDLIPGEYTQMSGRAGRRGLDKVGTVIITYWKDIPEQATIESMILGTPSRLNSQFRLTYNMILNLLRVPDFKVEDMIKRSFSEFSSQKELPGIEKQIEKLQQQQKQLAQVDCILGEPDIDHYFKLFSQAKKYNQHIQNTILNLPNDSHLSVGRVIVLSTGGSNIDDDDDDDNNGVKDEETHDIEKYTIGLILECKSTLIKQYTNTKVERFFKIFSLKLKIENDIVLCIGNEIITTSSISNVIKKVCNEKLPLKQSDLKYLLSVNNNNNNNNNSTKGGSSESEILINSLEQQLLRLIEEYPLPLGPKSIDPIKQLKLKDVDFVSAYDHLQSIEKLIPESKCHKCPRLHDHYEQTEKRYQLQYAIRDAKYTASDENLKLMPQFNIRLDILHELGYIDDDNSVTLKGRVSREINTCEDLVITELIFENAFINLEPSEVVAVLSCLIFQEKDAVQPSLTPRLIEAKRNLIITAEKTYKVESEKGLDVSPDEKLETTLRFGLMQVVYEWARGTPFNDICTLTNVLEGSIVRAITRIGETCQEVRNAARVIGDTKLLQKMEEAMRLIKRDIVFTSSLYVN</sequence>
<dbReference type="EMBL" id="JAVFKY010000004">
    <property type="protein sequence ID" value="KAK5578123.1"/>
    <property type="molecule type" value="Genomic_DNA"/>
</dbReference>
<comment type="subcellular location">
    <subcellularLocation>
        <location evidence="1">Cytoplasm</location>
    </subcellularLocation>
</comment>
<evidence type="ECO:0000256" key="3">
    <source>
        <dbReference type="ARBA" id="ARBA00022490"/>
    </source>
</evidence>
<dbReference type="Gene3D" id="3.40.50.300">
    <property type="entry name" value="P-loop containing nucleotide triphosphate hydrolases"/>
    <property type="match status" value="2"/>
</dbReference>
<dbReference type="FunFam" id="3.40.50.300:FF:000354">
    <property type="entry name" value="ATP-dependent RNA helicase SKI2"/>
    <property type="match status" value="1"/>
</dbReference>
<dbReference type="GO" id="GO:0003723">
    <property type="term" value="F:RNA binding"/>
    <property type="evidence" value="ECO:0007669"/>
    <property type="project" value="UniProtKB-KW"/>
</dbReference>
<dbReference type="InterPro" id="IPR048392">
    <property type="entry name" value="MTR4-like_stalk"/>
</dbReference>
<dbReference type="GO" id="GO:0070478">
    <property type="term" value="P:nuclear-transcribed mRNA catabolic process, 3'-5' exonucleolytic nonsense-mediated decay"/>
    <property type="evidence" value="ECO:0007669"/>
    <property type="project" value="TreeGrafter"/>
</dbReference>
<reference evidence="12 13" key="1">
    <citation type="submission" date="2023-11" db="EMBL/GenBank/DDBJ databases">
        <title>Dfirmibasis_genome.</title>
        <authorList>
            <person name="Edelbroek B."/>
            <person name="Kjellin J."/>
            <person name="Jerlstrom-Hultqvist J."/>
            <person name="Soderbom F."/>
        </authorList>
    </citation>
    <scope>NUCLEOTIDE SEQUENCE [LARGE SCALE GENOMIC DNA]</scope>
    <source>
        <strain evidence="12 13">TNS-C-14</strain>
    </source>
</reference>
<evidence type="ECO:0000256" key="9">
    <source>
        <dbReference type="SAM" id="MobiDB-lite"/>
    </source>
</evidence>
<dbReference type="Pfam" id="PF00271">
    <property type="entry name" value="Helicase_C"/>
    <property type="match status" value="1"/>
</dbReference>
<keyword evidence="3" id="KW-0963">Cytoplasm</keyword>
<dbReference type="InterPro" id="IPR012961">
    <property type="entry name" value="Ski2/MTR4_C"/>
</dbReference>
<evidence type="ECO:0000259" key="10">
    <source>
        <dbReference type="PROSITE" id="PS51192"/>
    </source>
</evidence>
<keyword evidence="5" id="KW-0378">Hydrolase</keyword>
<evidence type="ECO:0000259" key="11">
    <source>
        <dbReference type="PROSITE" id="PS51194"/>
    </source>
</evidence>
<dbReference type="GO" id="GO:0003724">
    <property type="term" value="F:RNA helicase activity"/>
    <property type="evidence" value="ECO:0007669"/>
    <property type="project" value="InterPro"/>
</dbReference>
<dbReference type="PANTHER" id="PTHR12131">
    <property type="entry name" value="ATP-DEPENDENT RNA AND DNA HELICASE"/>
    <property type="match status" value="1"/>
</dbReference>
<evidence type="ECO:0000256" key="8">
    <source>
        <dbReference type="ARBA" id="ARBA00022884"/>
    </source>
</evidence>
<dbReference type="Proteomes" id="UP001344447">
    <property type="component" value="Unassembled WGS sequence"/>
</dbReference>
<evidence type="ECO:0000256" key="4">
    <source>
        <dbReference type="ARBA" id="ARBA00022741"/>
    </source>
</evidence>
<keyword evidence="8" id="KW-0694">RNA-binding</keyword>
<dbReference type="InterPro" id="IPR027417">
    <property type="entry name" value="P-loop_NTPase"/>
</dbReference>
<dbReference type="SUPFAM" id="SSF52540">
    <property type="entry name" value="P-loop containing nucleoside triphosphate hydrolases"/>
    <property type="match status" value="1"/>
</dbReference>
<keyword evidence="6" id="KW-0347">Helicase</keyword>
<dbReference type="Pfam" id="PF21408">
    <property type="entry name" value="MTR4-like_stalk"/>
    <property type="match status" value="1"/>
</dbReference>
<evidence type="ECO:0000313" key="12">
    <source>
        <dbReference type="EMBL" id="KAK5578123.1"/>
    </source>
</evidence>
<feature type="compositionally biased region" description="Polar residues" evidence="9">
    <location>
        <begin position="176"/>
        <end position="205"/>
    </location>
</feature>
<comment type="caution">
    <text evidence="12">The sequence shown here is derived from an EMBL/GenBank/DDBJ whole genome shotgun (WGS) entry which is preliminary data.</text>
</comment>
<evidence type="ECO:0000256" key="2">
    <source>
        <dbReference type="ARBA" id="ARBA00010140"/>
    </source>
</evidence>
<feature type="region of interest" description="Disordered" evidence="9">
    <location>
        <begin position="631"/>
        <end position="656"/>
    </location>
</feature>
<dbReference type="Pfam" id="PF17911">
    <property type="entry name" value="Ski2_N"/>
    <property type="match status" value="1"/>
</dbReference>
<keyword evidence="13" id="KW-1185">Reference proteome</keyword>
<dbReference type="InterPro" id="IPR025696">
    <property type="entry name" value="Beta-barrel_MTR4"/>
</dbReference>
<dbReference type="GO" id="GO:0005524">
    <property type="term" value="F:ATP binding"/>
    <property type="evidence" value="ECO:0007669"/>
    <property type="project" value="UniProtKB-KW"/>
</dbReference>
<evidence type="ECO:0000256" key="1">
    <source>
        <dbReference type="ARBA" id="ARBA00004496"/>
    </source>
</evidence>
<dbReference type="InterPro" id="IPR050699">
    <property type="entry name" value="RNA-DNA_Helicase"/>
</dbReference>